<protein>
    <submittedName>
        <fullName evidence="6">GAF domain-containing sensor histidine kinase</fullName>
    </submittedName>
</protein>
<keyword evidence="2 6" id="KW-0418">Kinase</keyword>
<sequence>MTPITNDEVPVDPTEPMRARMVAAFARAASTIAWEGSLQEVLDDLAAEVLSASRATSCAMIIVSQTENSVQMYGSAGYPDGYVDRLNDVLAARAPLISLEAYRSRVEIIRGIRNIVDRDPRFAALGDLIREADWTTLVSIPLMVRNDRVGVLTAIYSATTEPDDVEIAFLEAMADHGAIAIHTARLLAEAEEKAALEERNRMARDIHDVVAQSLFSIRLRTKALQIIANRSDPEGALLSGLATLESTADRAVEDMRALVLHLQPSDLRGADLVDAIRRYAEIISDGDAPAVKVRSVDALPVLAGEIEVQIYHIAREAIANCVDHARASRLSVEVGPMWRNGTELLYLEISDDGRGFDLDTVPQGHMGVQNMRSRAAEIGAEIAITSSAAGTEVRVELPLARTGPVPAE</sequence>
<name>A0ABU7MUQ4_9ACTN</name>
<keyword evidence="3" id="KW-0902">Two-component regulatory system</keyword>
<dbReference type="InterPro" id="IPR036890">
    <property type="entry name" value="HATPase_C_sf"/>
</dbReference>
<dbReference type="SUPFAM" id="SSF55874">
    <property type="entry name" value="ATPase domain of HSP90 chaperone/DNA topoisomerase II/histidine kinase"/>
    <property type="match status" value="1"/>
</dbReference>
<feature type="domain" description="Histidine kinase/HSP90-like ATPase" evidence="5">
    <location>
        <begin position="305"/>
        <end position="401"/>
    </location>
</feature>
<dbReference type="Gene3D" id="1.20.5.1930">
    <property type="match status" value="1"/>
</dbReference>
<evidence type="ECO:0000313" key="6">
    <source>
        <dbReference type="EMBL" id="MEE4024022.1"/>
    </source>
</evidence>
<dbReference type="Proteomes" id="UP001335729">
    <property type="component" value="Unassembled WGS sequence"/>
</dbReference>
<dbReference type="Pfam" id="PF02518">
    <property type="entry name" value="HATPase_c"/>
    <property type="match status" value="1"/>
</dbReference>
<proteinExistence type="predicted"/>
<reference evidence="6 7" key="1">
    <citation type="submission" date="2024-01" db="EMBL/GenBank/DDBJ databases">
        <title>Draft genome sequence of Gordonia sp. PKS22-38.</title>
        <authorList>
            <person name="Suphannarot A."/>
            <person name="Mingma R."/>
        </authorList>
    </citation>
    <scope>NUCLEOTIDE SEQUENCE [LARGE SCALE GENOMIC DNA]</scope>
    <source>
        <strain evidence="6 7">PKS22-38</strain>
    </source>
</reference>
<dbReference type="InterPro" id="IPR011712">
    <property type="entry name" value="Sig_transdc_His_kin_sub3_dim/P"/>
</dbReference>
<evidence type="ECO:0000256" key="2">
    <source>
        <dbReference type="ARBA" id="ARBA00022777"/>
    </source>
</evidence>
<evidence type="ECO:0000256" key="3">
    <source>
        <dbReference type="ARBA" id="ARBA00023012"/>
    </source>
</evidence>
<feature type="domain" description="GAF" evidence="4">
    <location>
        <begin position="37"/>
        <end position="191"/>
    </location>
</feature>
<dbReference type="Gene3D" id="3.30.450.40">
    <property type="match status" value="1"/>
</dbReference>
<dbReference type="InterPro" id="IPR003594">
    <property type="entry name" value="HATPase_dom"/>
</dbReference>
<gene>
    <name evidence="6" type="ORF">V1Y59_13120</name>
</gene>
<dbReference type="InterPro" id="IPR029016">
    <property type="entry name" value="GAF-like_dom_sf"/>
</dbReference>
<evidence type="ECO:0000259" key="4">
    <source>
        <dbReference type="SMART" id="SM00065"/>
    </source>
</evidence>
<comment type="caution">
    <text evidence="6">The sequence shown here is derived from an EMBL/GenBank/DDBJ whole genome shotgun (WGS) entry which is preliminary data.</text>
</comment>
<evidence type="ECO:0000313" key="7">
    <source>
        <dbReference type="Proteomes" id="UP001335729"/>
    </source>
</evidence>
<organism evidence="6 7">
    <name type="scientific">Gordonia prachuapensis</name>
    <dbReference type="NCBI Taxonomy" id="3115651"/>
    <lineage>
        <taxon>Bacteria</taxon>
        <taxon>Bacillati</taxon>
        <taxon>Actinomycetota</taxon>
        <taxon>Actinomycetes</taxon>
        <taxon>Mycobacteriales</taxon>
        <taxon>Gordoniaceae</taxon>
        <taxon>Gordonia</taxon>
    </lineage>
</organism>
<dbReference type="Gene3D" id="3.30.565.10">
    <property type="entry name" value="Histidine kinase-like ATPase, C-terminal domain"/>
    <property type="match status" value="1"/>
</dbReference>
<dbReference type="EMBL" id="JAZDUE010000010">
    <property type="protein sequence ID" value="MEE4024022.1"/>
    <property type="molecule type" value="Genomic_DNA"/>
</dbReference>
<evidence type="ECO:0000259" key="5">
    <source>
        <dbReference type="SMART" id="SM00387"/>
    </source>
</evidence>
<evidence type="ECO:0000256" key="1">
    <source>
        <dbReference type="ARBA" id="ARBA00022679"/>
    </source>
</evidence>
<dbReference type="SMART" id="SM00065">
    <property type="entry name" value="GAF"/>
    <property type="match status" value="1"/>
</dbReference>
<dbReference type="InterPro" id="IPR050482">
    <property type="entry name" value="Sensor_HK_TwoCompSys"/>
</dbReference>
<dbReference type="GO" id="GO:0016301">
    <property type="term" value="F:kinase activity"/>
    <property type="evidence" value="ECO:0007669"/>
    <property type="project" value="UniProtKB-KW"/>
</dbReference>
<keyword evidence="1" id="KW-0808">Transferase</keyword>
<keyword evidence="7" id="KW-1185">Reference proteome</keyword>
<accession>A0ABU7MUQ4</accession>
<dbReference type="PANTHER" id="PTHR24421">
    <property type="entry name" value="NITRATE/NITRITE SENSOR PROTEIN NARX-RELATED"/>
    <property type="match status" value="1"/>
</dbReference>
<dbReference type="SUPFAM" id="SSF55781">
    <property type="entry name" value="GAF domain-like"/>
    <property type="match status" value="1"/>
</dbReference>
<dbReference type="RefSeq" id="WP_330505414.1">
    <property type="nucleotide sequence ID" value="NZ_JAZDUE010000010.1"/>
</dbReference>
<dbReference type="SMART" id="SM00387">
    <property type="entry name" value="HATPase_c"/>
    <property type="match status" value="1"/>
</dbReference>
<dbReference type="CDD" id="cd16917">
    <property type="entry name" value="HATPase_UhpB-NarQ-NarX-like"/>
    <property type="match status" value="1"/>
</dbReference>
<dbReference type="Pfam" id="PF07730">
    <property type="entry name" value="HisKA_3"/>
    <property type="match status" value="1"/>
</dbReference>
<dbReference type="Pfam" id="PF13185">
    <property type="entry name" value="GAF_2"/>
    <property type="match status" value="1"/>
</dbReference>
<dbReference type="InterPro" id="IPR003018">
    <property type="entry name" value="GAF"/>
</dbReference>